<dbReference type="SUPFAM" id="SSF53271">
    <property type="entry name" value="PRTase-like"/>
    <property type="match status" value="1"/>
</dbReference>
<comment type="caution">
    <text evidence="1">The sequence shown here is derived from an EMBL/GenBank/DDBJ whole genome shotgun (WGS) entry which is preliminary data.</text>
</comment>
<dbReference type="InterPro" id="IPR029057">
    <property type="entry name" value="PRTase-like"/>
</dbReference>
<evidence type="ECO:0000313" key="2">
    <source>
        <dbReference type="Proteomes" id="UP000176854"/>
    </source>
</evidence>
<name>A0A1F5Z802_9BACT</name>
<proteinExistence type="predicted"/>
<evidence type="ECO:0000313" key="1">
    <source>
        <dbReference type="EMBL" id="OGG08589.1"/>
    </source>
</evidence>
<gene>
    <name evidence="1" type="ORF">A2154_00575</name>
</gene>
<dbReference type="AlphaFoldDB" id="A0A1F5Z802"/>
<sequence>MTKEAAQIDTTYDQLTTAYVDKLDRYQAQRLALQLIAERGVIKDHGKILSWSDFNENPDPLINMLLARILVDKIDRKYLYNHAASQIAVISIENSAGYLASEVSRQVERVFNLYRPPRIIRVRKSTDGSLPSPAMGEIIAHTTVTPITSNNIPRHLVGSISKVDVPYFLNTRSLLAVDDFKATGDTLRGGIELGFELLNKAGIPTADLTVIPLAGLGKPQQYEMISVSTRGARILDSITALDVHFWPDRSQGKVFIEANGDGPLVMERARIENFALLE</sequence>
<organism evidence="1 2">
    <name type="scientific">Candidatus Gottesmanbacteria bacterium RBG_16_43_7</name>
    <dbReference type="NCBI Taxonomy" id="1798373"/>
    <lineage>
        <taxon>Bacteria</taxon>
        <taxon>Candidatus Gottesmaniibacteriota</taxon>
    </lineage>
</organism>
<protein>
    <recommendedName>
        <fullName evidence="3">Phosphoribosyltransferase domain-containing protein</fullName>
    </recommendedName>
</protein>
<dbReference type="STRING" id="1798373.A2154_00575"/>
<dbReference type="EMBL" id="MFJC01000060">
    <property type="protein sequence ID" value="OGG08589.1"/>
    <property type="molecule type" value="Genomic_DNA"/>
</dbReference>
<accession>A0A1F5Z802</accession>
<reference evidence="1 2" key="1">
    <citation type="journal article" date="2016" name="Nat. Commun.">
        <title>Thousands of microbial genomes shed light on interconnected biogeochemical processes in an aquifer system.</title>
        <authorList>
            <person name="Anantharaman K."/>
            <person name="Brown C.T."/>
            <person name="Hug L.A."/>
            <person name="Sharon I."/>
            <person name="Castelle C.J."/>
            <person name="Probst A.J."/>
            <person name="Thomas B.C."/>
            <person name="Singh A."/>
            <person name="Wilkins M.J."/>
            <person name="Karaoz U."/>
            <person name="Brodie E.L."/>
            <person name="Williams K.H."/>
            <person name="Hubbard S.S."/>
            <person name="Banfield J.F."/>
        </authorList>
    </citation>
    <scope>NUCLEOTIDE SEQUENCE [LARGE SCALE GENOMIC DNA]</scope>
</reference>
<dbReference type="Proteomes" id="UP000176854">
    <property type="component" value="Unassembled WGS sequence"/>
</dbReference>
<evidence type="ECO:0008006" key="3">
    <source>
        <dbReference type="Google" id="ProtNLM"/>
    </source>
</evidence>